<feature type="compositionally biased region" description="Polar residues" evidence="1">
    <location>
        <begin position="602"/>
        <end position="612"/>
    </location>
</feature>
<protein>
    <recommendedName>
        <fullName evidence="5">Ig-like domain-containing protein</fullName>
    </recommendedName>
</protein>
<feature type="chain" id="PRO_5045831350" description="Ig-like domain-containing protein" evidence="2">
    <location>
        <begin position="19"/>
        <end position="634"/>
    </location>
</feature>
<evidence type="ECO:0000313" key="4">
    <source>
        <dbReference type="Proteomes" id="UP001521116"/>
    </source>
</evidence>
<keyword evidence="2" id="KW-0732">Signal</keyword>
<dbReference type="InterPro" id="IPR013783">
    <property type="entry name" value="Ig-like_fold"/>
</dbReference>
<comment type="caution">
    <text evidence="3">The sequence shown here is derived from an EMBL/GenBank/DDBJ whole genome shotgun (WGS) entry which is preliminary data.</text>
</comment>
<dbReference type="Proteomes" id="UP001521116">
    <property type="component" value="Unassembled WGS sequence"/>
</dbReference>
<feature type="region of interest" description="Disordered" evidence="1">
    <location>
        <begin position="399"/>
        <end position="422"/>
    </location>
</feature>
<feature type="compositionally biased region" description="Low complexity" evidence="1">
    <location>
        <begin position="405"/>
        <end position="422"/>
    </location>
</feature>
<evidence type="ECO:0008006" key="5">
    <source>
        <dbReference type="Google" id="ProtNLM"/>
    </source>
</evidence>
<evidence type="ECO:0000313" key="3">
    <source>
        <dbReference type="EMBL" id="KAL1628606.1"/>
    </source>
</evidence>
<reference evidence="3 4" key="1">
    <citation type="submission" date="2024-02" db="EMBL/GenBank/DDBJ databases">
        <title>De novo assembly and annotation of 12 fungi associated with fruit tree decline syndrome in Ontario, Canada.</title>
        <authorList>
            <person name="Sulman M."/>
            <person name="Ellouze W."/>
            <person name="Ilyukhin E."/>
        </authorList>
    </citation>
    <scope>NUCLEOTIDE SEQUENCE [LARGE SCALE GENOMIC DNA]</scope>
    <source>
        <strain evidence="3 4">M1-105</strain>
    </source>
</reference>
<keyword evidence="4" id="KW-1185">Reference proteome</keyword>
<dbReference type="EMBL" id="JAJVDC020000060">
    <property type="protein sequence ID" value="KAL1628606.1"/>
    <property type="molecule type" value="Genomic_DNA"/>
</dbReference>
<feature type="signal peptide" evidence="2">
    <location>
        <begin position="1"/>
        <end position="18"/>
    </location>
</feature>
<accession>A0ABR3STK1</accession>
<gene>
    <name evidence="3" type="ORF">SLS56_005715</name>
</gene>
<proteinExistence type="predicted"/>
<evidence type="ECO:0000256" key="1">
    <source>
        <dbReference type="SAM" id="MobiDB-lite"/>
    </source>
</evidence>
<dbReference type="Gene3D" id="2.60.40.10">
    <property type="entry name" value="Immunoglobulins"/>
    <property type="match status" value="1"/>
</dbReference>
<feature type="region of interest" description="Disordered" evidence="1">
    <location>
        <begin position="602"/>
        <end position="622"/>
    </location>
</feature>
<name>A0ABR3STK1_9PEZI</name>
<evidence type="ECO:0000256" key="2">
    <source>
        <dbReference type="SAM" id="SignalP"/>
    </source>
</evidence>
<sequence>MRLVSSLVSLSWASVAYAAVELASADACPDPNCGGTLTVNNWAITVPKNLIIQFPAAWVPWKDATGLTGYEVSVSGNVVNGKPIAGQIELAQTLLNAGSGVIESIDNAAGAFKIAGGPTVVLNDPNGVYGNGNKDHPLFTADDENPSITAFSGFPMCIPRSANDPKCPATNRPASTNPGASTFAAPNPLVMAPFLVGDYVEFSGINAGGKVYAYEVVASNVQITTKGANGEPIYIRMEDAIIGVFDDTTGVAANNEFGDTRFIGYTSDSDSAATAITISAVDVDPCTGEETYRTVGSAALKAGDARNKFIWRADSTTLSKYTREYRITTNKGQVKMDGIDITAGQYVQPVTEWIFPEPTVPGIKPPAINYSVFNSLKGIFQDGFKFGVLDPWPGATAPAANTCNPSSTSPSPTPSTGAGSTGVKPVVDVGTAVSTIMGAAVKLTAKDTSSNDQSTLTYSWTQVSGDKITIDTTTASTLSFTAPSQTADKIVRTFNCTISVKDSTLAGWAAVNVTSTNGADTVTIDSYTWVSQQGGTINIVAHTNVVWDPTAADPAKGPTLTLLFGNAAPNPVITPTYQGSGKWSWSSRSVKKPASIRITSTRGGSATLTSTTTKKRAAGGSAMWRAEVDDEAYE</sequence>
<organism evidence="3 4">
    <name type="scientific">Neofusicoccum ribis</name>
    <dbReference type="NCBI Taxonomy" id="45134"/>
    <lineage>
        <taxon>Eukaryota</taxon>
        <taxon>Fungi</taxon>
        <taxon>Dikarya</taxon>
        <taxon>Ascomycota</taxon>
        <taxon>Pezizomycotina</taxon>
        <taxon>Dothideomycetes</taxon>
        <taxon>Dothideomycetes incertae sedis</taxon>
        <taxon>Botryosphaeriales</taxon>
        <taxon>Botryosphaeriaceae</taxon>
        <taxon>Neofusicoccum</taxon>
    </lineage>
</organism>